<reference evidence="7 8" key="1">
    <citation type="submission" date="2016-01" db="EMBL/GenBank/DDBJ databases">
        <title>Genome sequence of the yeast Holleya sinecauda.</title>
        <authorList>
            <person name="Dietrich F.S."/>
        </authorList>
    </citation>
    <scope>NUCLEOTIDE SEQUENCE [LARGE SCALE GENOMIC DNA]</scope>
    <source>
        <strain evidence="7 8">ATCC 58844</strain>
    </source>
</reference>
<dbReference type="OrthoDB" id="8068875at2759"/>
<dbReference type="PANTHER" id="PTHR45700">
    <property type="entry name" value="UBIQUITIN-PROTEIN LIGASE E3C"/>
    <property type="match status" value="1"/>
</dbReference>
<dbReference type="Gene3D" id="3.90.1750.10">
    <property type="entry name" value="Hect, E3 ligase catalytic domains"/>
    <property type="match status" value="1"/>
</dbReference>
<dbReference type="EC" id="2.3.2.26" evidence="2"/>
<dbReference type="InterPro" id="IPR044611">
    <property type="entry name" value="E3A/B/C-like"/>
</dbReference>
<dbReference type="Proteomes" id="UP000243052">
    <property type="component" value="Chromosome iv"/>
</dbReference>
<dbReference type="EMBL" id="CP014244">
    <property type="protein sequence ID" value="AMD20606.1"/>
    <property type="molecule type" value="Genomic_DNA"/>
</dbReference>
<evidence type="ECO:0000313" key="8">
    <source>
        <dbReference type="Proteomes" id="UP000243052"/>
    </source>
</evidence>
<evidence type="ECO:0000256" key="2">
    <source>
        <dbReference type="ARBA" id="ARBA00012485"/>
    </source>
</evidence>
<evidence type="ECO:0000256" key="3">
    <source>
        <dbReference type="ARBA" id="ARBA00022679"/>
    </source>
</evidence>
<dbReference type="InterPro" id="IPR035983">
    <property type="entry name" value="Hect_E3_ubiquitin_ligase"/>
</dbReference>
<dbReference type="InterPro" id="IPR000569">
    <property type="entry name" value="HECT_dom"/>
</dbReference>
<dbReference type="AlphaFoldDB" id="A0A0X8HRF7"/>
<dbReference type="Gene3D" id="3.30.2160.10">
    <property type="entry name" value="Hect, E3 ligase catalytic domain"/>
    <property type="match status" value="1"/>
</dbReference>
<dbReference type="Gene3D" id="3.30.2410.10">
    <property type="entry name" value="Hect, E3 ligase catalytic domain"/>
    <property type="match status" value="1"/>
</dbReference>
<feature type="domain" description="HECT" evidence="6">
    <location>
        <begin position="494"/>
        <end position="836"/>
    </location>
</feature>
<accession>A0A0X8HRF7</accession>
<comment type="catalytic activity">
    <reaction evidence="1">
        <text>S-ubiquitinyl-[E2 ubiquitin-conjugating enzyme]-L-cysteine + [acceptor protein]-L-lysine = [E2 ubiquitin-conjugating enzyme]-L-cysteine + N(6)-ubiquitinyl-[acceptor protein]-L-lysine.</text>
        <dbReference type="EC" id="2.3.2.26"/>
    </reaction>
</comment>
<dbReference type="GO" id="GO:0061630">
    <property type="term" value="F:ubiquitin protein ligase activity"/>
    <property type="evidence" value="ECO:0007669"/>
    <property type="project" value="UniProtKB-EC"/>
</dbReference>
<evidence type="ECO:0000256" key="1">
    <source>
        <dbReference type="ARBA" id="ARBA00000885"/>
    </source>
</evidence>
<dbReference type="PANTHER" id="PTHR45700:SF8">
    <property type="entry name" value="HECT-TYPE E3 UBIQUITIN TRANSFERASE"/>
    <property type="match status" value="1"/>
</dbReference>
<evidence type="ECO:0000259" key="6">
    <source>
        <dbReference type="PROSITE" id="PS50237"/>
    </source>
</evidence>
<sequence length="836" mass="96827">MSIFSKNLNFRERHKIQIISNSVALPQEPYIEFITSSCCCCGTILQHPINICKFRCSVCYVTVVLKGITPNREPTGPFKLDEIKSLIAFCNEHYLELDKSEKHIKKHHVFYPVEEYIASRLMSIFPLNSSFETKNPNKIMNYEEVEEFYRLLMELPTKKPFHTFLLASNELLKRPQVSLASLSSGESKQKRLRAYRWILIILEVPSFKQTLANVEAKCNTPQFRAISYEVLKKVIGYLSCLDIPTAKELVHYLKHLGNEAFVSKIELINMYITFHFTRILHNLGKNLSHAIMSPQIEDFQSSQKLNPALANGTRRINRANMNSFFTGFVKPITSGGAKETLNADFKFKPEEYSDDWHIKTGAKFLLLFYVVNQAVYKCPCSTFYNTMLDFVDYKKDFEIWQKSSTKSIDQDKENNNMSLVANSGPFTICQCPFLFSLGMKISILEYETRRLMEYSAEQAFLKALDRKQVVDVYLKIRIRRNFVTQDSLLGIQAQQKDLKKSLRIEFVNEPGIDAGGLRKEWFLLLTRDLFNPNNGLFVYVAQSRLSWFSITSSMNPELLQGQNNSLELYYLFGLVLGLAIYNSTILDLKFPRALYKKLCGENLSVNDFLELYPETGGNLLKMLEYDGDDFEDLFCLTFETSFSDCLNENVVHYQELCENGRNRPVTQHNKHEFFKLWMDFYLNKSIEASFESFKCGFFHVIEGNTFQLFGSEEVEQLVCGSNEQNLDVDMLRSVTKYQGGFEDTTPVVNWFWEILQEFDYSKQRKLLQFVTGSDRVPATGVTTIPFRISKLKSGADRLPISHTCFNEICLYEYETKEMLREKILIAIEESEGYGFR</sequence>
<feature type="active site" description="Glycyl thioester intermediate" evidence="5">
    <location>
        <position position="804"/>
    </location>
</feature>
<dbReference type="CDD" id="cd00078">
    <property type="entry name" value="HECTc"/>
    <property type="match status" value="1"/>
</dbReference>
<evidence type="ECO:0000256" key="4">
    <source>
        <dbReference type="ARBA" id="ARBA00022786"/>
    </source>
</evidence>
<dbReference type="GeneID" id="28723859"/>
<keyword evidence="8" id="KW-1185">Reference proteome</keyword>
<protein>
    <recommendedName>
        <fullName evidence="2">HECT-type E3 ubiquitin transferase</fullName>
        <ecNumber evidence="2">2.3.2.26</ecNumber>
    </recommendedName>
</protein>
<dbReference type="GO" id="GO:0000209">
    <property type="term" value="P:protein polyubiquitination"/>
    <property type="evidence" value="ECO:0007669"/>
    <property type="project" value="InterPro"/>
</dbReference>
<dbReference type="PROSITE" id="PS50237">
    <property type="entry name" value="HECT"/>
    <property type="match status" value="1"/>
</dbReference>
<dbReference type="Pfam" id="PF00632">
    <property type="entry name" value="HECT"/>
    <property type="match status" value="1"/>
</dbReference>
<gene>
    <name evidence="7" type="ORF">AW171_hschr42506</name>
</gene>
<evidence type="ECO:0000313" key="7">
    <source>
        <dbReference type="EMBL" id="AMD20606.1"/>
    </source>
</evidence>
<keyword evidence="3" id="KW-0808">Transferase</keyword>
<keyword evidence="4 5" id="KW-0833">Ubl conjugation pathway</keyword>
<proteinExistence type="predicted"/>
<evidence type="ECO:0000256" key="5">
    <source>
        <dbReference type="PROSITE-ProRule" id="PRU00104"/>
    </source>
</evidence>
<dbReference type="RefSeq" id="XP_017987602.1">
    <property type="nucleotide sequence ID" value="XM_018131820.1"/>
</dbReference>
<dbReference type="FunFam" id="3.30.2410.10:FF:000003">
    <property type="entry name" value="probable E3 ubiquitin-protein ligase HERC4 isoform X1"/>
    <property type="match status" value="1"/>
</dbReference>
<name>A0A0X8HRF7_9SACH</name>
<dbReference type="STRING" id="45286.A0A0X8HRF7"/>
<dbReference type="SUPFAM" id="SSF56204">
    <property type="entry name" value="Hect, E3 ligase catalytic domain"/>
    <property type="match status" value="1"/>
</dbReference>
<dbReference type="SMART" id="SM00119">
    <property type="entry name" value="HECTc"/>
    <property type="match status" value="1"/>
</dbReference>
<organism evidence="7 8">
    <name type="scientific">Eremothecium sinecaudum</name>
    <dbReference type="NCBI Taxonomy" id="45286"/>
    <lineage>
        <taxon>Eukaryota</taxon>
        <taxon>Fungi</taxon>
        <taxon>Dikarya</taxon>
        <taxon>Ascomycota</taxon>
        <taxon>Saccharomycotina</taxon>
        <taxon>Saccharomycetes</taxon>
        <taxon>Saccharomycetales</taxon>
        <taxon>Saccharomycetaceae</taxon>
        <taxon>Eremothecium</taxon>
    </lineage>
</organism>